<reference evidence="5 6" key="1">
    <citation type="submission" date="2015-10" db="EMBL/GenBank/DDBJ databases">
        <authorList>
            <person name="Gilbert D.G."/>
        </authorList>
    </citation>
    <scope>NUCLEOTIDE SEQUENCE [LARGE SCALE GENOMIC DNA]</scope>
    <source>
        <strain evidence="5">COMA1</strain>
    </source>
</reference>
<dbReference type="Proteomes" id="UP000199032">
    <property type="component" value="Unassembled WGS sequence"/>
</dbReference>
<keyword evidence="1 5" id="KW-0489">Methyltransferase</keyword>
<evidence type="ECO:0000256" key="4">
    <source>
        <dbReference type="ARBA" id="ARBA00043988"/>
    </source>
</evidence>
<dbReference type="PANTHER" id="PTHR14614:SF164">
    <property type="entry name" value="HISTONE-ARGININE METHYLTRANSFERASE METTL23"/>
    <property type="match status" value="1"/>
</dbReference>
<evidence type="ECO:0000256" key="2">
    <source>
        <dbReference type="ARBA" id="ARBA00022679"/>
    </source>
</evidence>
<evidence type="ECO:0000313" key="6">
    <source>
        <dbReference type="Proteomes" id="UP000199032"/>
    </source>
</evidence>
<sequence>MDVTTQGYEVETTRYQIGTVSYEIRALRDRRQFSDPDGCAERIGISSASWPLFGVVWPAGLALAEEMSRFPIAGKQILEVGCGIGLPSLVLQRRGANITACDYHPLAEEFLRRNTDLNGLAPIPFFNAPWLNPVVELGRFDLIIGSDLLYERNHPALLASFLAGHARPTCQILLADPGRHRCGEMSAKLTSQGYGYTETHLEFSEPLKPSYRGHLLNFVRCHVTS</sequence>
<protein>
    <submittedName>
        <fullName evidence="5">Type 12 methyltransferase</fullName>
    </submittedName>
</protein>
<keyword evidence="2 5" id="KW-0808">Transferase</keyword>
<dbReference type="EMBL" id="CZQA01000001">
    <property type="protein sequence ID" value="CUS31928.1"/>
    <property type="molecule type" value="Genomic_DNA"/>
</dbReference>
<dbReference type="SUPFAM" id="SSF53335">
    <property type="entry name" value="S-adenosyl-L-methionine-dependent methyltransferases"/>
    <property type="match status" value="1"/>
</dbReference>
<gene>
    <name evidence="5" type="ORF">COMA1_10333</name>
</gene>
<comment type="similarity">
    <text evidence="4">Belongs to the methyltransferase superfamily. METTL23 family.</text>
</comment>
<evidence type="ECO:0000256" key="3">
    <source>
        <dbReference type="ARBA" id="ARBA00022691"/>
    </source>
</evidence>
<dbReference type="Gene3D" id="3.40.50.150">
    <property type="entry name" value="Vaccinia Virus protein VP39"/>
    <property type="match status" value="1"/>
</dbReference>
<keyword evidence="6" id="KW-1185">Reference proteome</keyword>
<keyword evidence="3" id="KW-0949">S-adenosyl-L-methionine</keyword>
<name>A0A0S4L5Q3_9BACT</name>
<accession>A0A0S4L5Q3</accession>
<dbReference type="AlphaFoldDB" id="A0A0S4L5Q3"/>
<dbReference type="InterPro" id="IPR029063">
    <property type="entry name" value="SAM-dependent_MTases_sf"/>
</dbReference>
<dbReference type="RefSeq" id="WP_218055281.1">
    <property type="nucleotide sequence ID" value="NZ_CZQA01000001.1"/>
</dbReference>
<dbReference type="InterPro" id="IPR019410">
    <property type="entry name" value="Methyltransf_16"/>
</dbReference>
<dbReference type="PANTHER" id="PTHR14614">
    <property type="entry name" value="HEPATOCELLULAR CARCINOMA-ASSOCIATED ANTIGEN"/>
    <property type="match status" value="1"/>
</dbReference>
<evidence type="ECO:0000256" key="1">
    <source>
        <dbReference type="ARBA" id="ARBA00022603"/>
    </source>
</evidence>
<dbReference type="GO" id="GO:0032259">
    <property type="term" value="P:methylation"/>
    <property type="evidence" value="ECO:0007669"/>
    <property type="project" value="UniProtKB-KW"/>
</dbReference>
<dbReference type="GO" id="GO:0008168">
    <property type="term" value="F:methyltransferase activity"/>
    <property type="evidence" value="ECO:0007669"/>
    <property type="project" value="UniProtKB-KW"/>
</dbReference>
<organism evidence="5 6">
    <name type="scientific">Candidatus Nitrospira nitrosa</name>
    <dbReference type="NCBI Taxonomy" id="1742972"/>
    <lineage>
        <taxon>Bacteria</taxon>
        <taxon>Pseudomonadati</taxon>
        <taxon>Nitrospirota</taxon>
        <taxon>Nitrospiria</taxon>
        <taxon>Nitrospirales</taxon>
        <taxon>Nitrospiraceae</taxon>
        <taxon>Nitrospira</taxon>
    </lineage>
</organism>
<dbReference type="Pfam" id="PF10294">
    <property type="entry name" value="Methyltransf_16"/>
    <property type="match status" value="1"/>
</dbReference>
<dbReference type="CDD" id="cd02440">
    <property type="entry name" value="AdoMet_MTases"/>
    <property type="match status" value="1"/>
</dbReference>
<proteinExistence type="inferred from homology"/>
<evidence type="ECO:0000313" key="5">
    <source>
        <dbReference type="EMBL" id="CUS31928.1"/>
    </source>
</evidence>